<dbReference type="FunFam" id="3.30.200.20:FF:000003">
    <property type="entry name" value="Non-specific serine/threonine protein kinase"/>
    <property type="match status" value="1"/>
</dbReference>
<feature type="domain" description="Protein kinase" evidence="11">
    <location>
        <begin position="281"/>
        <end position="658"/>
    </location>
</feature>
<feature type="binding site" evidence="9">
    <location>
        <position position="310"/>
    </location>
    <ligand>
        <name>ATP</name>
        <dbReference type="ChEBI" id="CHEBI:30616"/>
    </ligand>
</feature>
<comment type="catalytic activity">
    <reaction evidence="8">
        <text>L-seryl-[protein] + ATP = O-phospho-L-seryl-[protein] + ADP + H(+)</text>
        <dbReference type="Rhea" id="RHEA:17989"/>
        <dbReference type="Rhea" id="RHEA-COMP:9863"/>
        <dbReference type="Rhea" id="RHEA-COMP:11604"/>
        <dbReference type="ChEBI" id="CHEBI:15378"/>
        <dbReference type="ChEBI" id="CHEBI:29999"/>
        <dbReference type="ChEBI" id="CHEBI:30616"/>
        <dbReference type="ChEBI" id="CHEBI:83421"/>
        <dbReference type="ChEBI" id="CHEBI:456216"/>
        <dbReference type="EC" id="2.7.11.1"/>
    </reaction>
</comment>
<dbReference type="GO" id="GO:0050321">
    <property type="term" value="F:tau-protein kinase activity"/>
    <property type="evidence" value="ECO:0007669"/>
    <property type="project" value="TreeGrafter"/>
</dbReference>
<dbReference type="FunFam" id="1.10.510.10:FF:000571">
    <property type="entry name" value="Maternal embryonic leucine zipper kinase"/>
    <property type="match status" value="1"/>
</dbReference>
<proteinExistence type="predicted"/>
<feature type="region of interest" description="Disordered" evidence="10">
    <location>
        <begin position="106"/>
        <end position="149"/>
    </location>
</feature>
<evidence type="ECO:0000256" key="6">
    <source>
        <dbReference type="ARBA" id="ARBA00022840"/>
    </source>
</evidence>
<dbReference type="InterPro" id="IPR000719">
    <property type="entry name" value="Prot_kinase_dom"/>
</dbReference>
<feature type="region of interest" description="Disordered" evidence="10">
    <location>
        <begin position="172"/>
        <end position="221"/>
    </location>
</feature>
<evidence type="ECO:0000259" key="11">
    <source>
        <dbReference type="PROSITE" id="PS50011"/>
    </source>
</evidence>
<dbReference type="InterPro" id="IPR011009">
    <property type="entry name" value="Kinase-like_dom_sf"/>
</dbReference>
<dbReference type="GO" id="GO:0005737">
    <property type="term" value="C:cytoplasm"/>
    <property type="evidence" value="ECO:0007669"/>
    <property type="project" value="TreeGrafter"/>
</dbReference>
<reference evidence="12" key="1">
    <citation type="submission" date="2024-06" db="EMBL/GenBank/DDBJ databases">
        <authorList>
            <person name="Liu X."/>
            <person name="Lenzi L."/>
            <person name="Haldenby T S."/>
            <person name="Uol C."/>
        </authorList>
    </citation>
    <scope>NUCLEOTIDE SEQUENCE</scope>
</reference>
<accession>A0AAV2TDZ5</accession>
<dbReference type="EC" id="2.7.11.1" evidence="1"/>
<evidence type="ECO:0000256" key="5">
    <source>
        <dbReference type="ARBA" id="ARBA00022777"/>
    </source>
</evidence>
<keyword evidence="3" id="KW-0808">Transferase</keyword>
<feature type="region of interest" description="Disordered" evidence="10">
    <location>
        <begin position="837"/>
        <end position="871"/>
    </location>
</feature>
<feature type="compositionally biased region" description="Low complexity" evidence="10">
    <location>
        <begin position="201"/>
        <end position="213"/>
    </location>
</feature>
<comment type="catalytic activity">
    <reaction evidence="7">
        <text>L-threonyl-[protein] + ATP = O-phospho-L-threonyl-[protein] + ADP + H(+)</text>
        <dbReference type="Rhea" id="RHEA:46608"/>
        <dbReference type="Rhea" id="RHEA-COMP:11060"/>
        <dbReference type="Rhea" id="RHEA-COMP:11605"/>
        <dbReference type="ChEBI" id="CHEBI:15378"/>
        <dbReference type="ChEBI" id="CHEBI:30013"/>
        <dbReference type="ChEBI" id="CHEBI:30616"/>
        <dbReference type="ChEBI" id="CHEBI:61977"/>
        <dbReference type="ChEBI" id="CHEBI:456216"/>
        <dbReference type="EC" id="2.7.11.1"/>
    </reaction>
</comment>
<dbReference type="PANTHER" id="PTHR24346">
    <property type="entry name" value="MAP/MICROTUBULE AFFINITY-REGULATING KINASE"/>
    <property type="match status" value="1"/>
</dbReference>
<feature type="region of interest" description="Disordered" evidence="10">
    <location>
        <begin position="686"/>
        <end position="778"/>
    </location>
</feature>
<dbReference type="Proteomes" id="UP001497525">
    <property type="component" value="Unassembled WGS sequence"/>
</dbReference>
<keyword evidence="6 9" id="KW-0067">ATP-binding</keyword>
<dbReference type="PROSITE" id="PS50011">
    <property type="entry name" value="PROTEIN_KINASE_DOM"/>
    <property type="match status" value="1"/>
</dbReference>
<gene>
    <name evidence="12" type="ORF">CDAUBV1_LOCUS7878</name>
</gene>
<dbReference type="Pfam" id="PF00069">
    <property type="entry name" value="Pkinase"/>
    <property type="match status" value="2"/>
</dbReference>
<evidence type="ECO:0000256" key="9">
    <source>
        <dbReference type="PROSITE-ProRule" id="PRU10141"/>
    </source>
</evidence>
<feature type="compositionally biased region" description="Polar residues" evidence="10">
    <location>
        <begin position="857"/>
        <end position="866"/>
    </location>
</feature>
<dbReference type="AlphaFoldDB" id="A0AAV2TDZ5"/>
<evidence type="ECO:0000256" key="10">
    <source>
        <dbReference type="SAM" id="MobiDB-lite"/>
    </source>
</evidence>
<dbReference type="SUPFAM" id="SSF56112">
    <property type="entry name" value="Protein kinase-like (PK-like)"/>
    <property type="match status" value="1"/>
</dbReference>
<evidence type="ECO:0000313" key="12">
    <source>
        <dbReference type="EMBL" id="CAL5134506.1"/>
    </source>
</evidence>
<keyword evidence="4 9" id="KW-0547">Nucleotide-binding</keyword>
<sequence length="908" mass="101241">MDESGTESREHQKGETSLVLKRVAPKNNLVNYSGGEKNWFNASLMQPKHKVFTDHTSATGDTSSVVLGQEFTELALEAMRPDNRVISRGRISQTTLSGCAINSMQQQDVQSNRGSRTLVRRSSVSRRQTTSNHLKINVAPRPHSFAPSENFIPYCPGTSSSLMGLKRNTSAEVFGSTKSTDQHRGNTSSTFSPPPRSELLSRAAVSSNASSVSGQEQKPPTINRCRMKLAPSCPFNLAQAPQSSEYQRLNDYTNRVGGNTTQKHSLFQELRDSIPDSLGFYQVQEVIGAGNFSQVKLATHILTKELVAIKVLDKTRMDASTRRLLSREISILETVHHPNIVRLYEVIETLTRLHLVMEYVAGGDLNKRISTFGKFSEPEAKIIFSQLVAAVNHLHERNIFHRDIKADNILFTKSVLPPEKSSTRSEVNICELQAGNHKKLNRHVRRWFRSRAKDEVLKKRSTSEISELSTSNARDSNDCLAGHSTDRLMNRRQLLKSRWESEHSELNKRLGEAGTKNLENRLERYRIKLADFGFSKLTATQNQPLTTFCGSPAYAAPELFEAQSYQGGPVDIWALGIVLFFLLTGLLPYRGATVGQVKQLVLQDRGLKPPDWLSLQARDLYTHLTSRKPGNRPTVAELIKYAKERKNPCSGDNASPSFKDWRFWLAGCHFPKPLPRFNRYMSLHSSTSRKLPETNIGPSTLNRPGSRPVKQSEHLPQNVSPAIDRESMKAGSNFSTSSDDFNSLNNTPVHESAVSDSSNASNKKTCQSTAPPDASSLGVQIAGEKNEDAEAEATRRIMELGITREELEASKMLEARSSIVGAYRIMLHRAHRKRRLSELTSSVSDPCGKAPVVDPQNAGNPTQLNSVEEVRVRSQSLNRGVNIKRSNEGNRKTLRGKRLKPSRMCALL</sequence>
<evidence type="ECO:0000256" key="4">
    <source>
        <dbReference type="ARBA" id="ARBA00022741"/>
    </source>
</evidence>
<name>A0AAV2TDZ5_CALDB</name>
<dbReference type="EMBL" id="CAXLJL010000201">
    <property type="protein sequence ID" value="CAL5134506.1"/>
    <property type="molecule type" value="Genomic_DNA"/>
</dbReference>
<dbReference type="PANTHER" id="PTHR24346:SF49">
    <property type="entry name" value="NIM1 SERINE_THREONINE PROTEIN KINASE"/>
    <property type="match status" value="1"/>
</dbReference>
<evidence type="ECO:0000256" key="7">
    <source>
        <dbReference type="ARBA" id="ARBA00047899"/>
    </source>
</evidence>
<evidence type="ECO:0000256" key="2">
    <source>
        <dbReference type="ARBA" id="ARBA00022527"/>
    </source>
</evidence>
<evidence type="ECO:0000256" key="8">
    <source>
        <dbReference type="ARBA" id="ARBA00048679"/>
    </source>
</evidence>
<dbReference type="PROSITE" id="PS00108">
    <property type="entry name" value="PROTEIN_KINASE_ST"/>
    <property type="match status" value="1"/>
</dbReference>
<evidence type="ECO:0000256" key="1">
    <source>
        <dbReference type="ARBA" id="ARBA00012513"/>
    </source>
</evidence>
<dbReference type="GO" id="GO:0000226">
    <property type="term" value="P:microtubule cytoskeleton organization"/>
    <property type="evidence" value="ECO:0007669"/>
    <property type="project" value="TreeGrafter"/>
</dbReference>
<feature type="compositionally biased region" description="Low complexity" evidence="10">
    <location>
        <begin position="732"/>
        <end position="747"/>
    </location>
</feature>
<keyword evidence="5" id="KW-0418">Kinase</keyword>
<evidence type="ECO:0000313" key="13">
    <source>
        <dbReference type="Proteomes" id="UP001497525"/>
    </source>
</evidence>
<evidence type="ECO:0000256" key="3">
    <source>
        <dbReference type="ARBA" id="ARBA00022679"/>
    </source>
</evidence>
<dbReference type="GO" id="GO:0005524">
    <property type="term" value="F:ATP binding"/>
    <property type="evidence" value="ECO:0007669"/>
    <property type="project" value="UniProtKB-UniRule"/>
</dbReference>
<organism evidence="12 13">
    <name type="scientific">Calicophoron daubneyi</name>
    <name type="common">Rumen fluke</name>
    <name type="synonym">Paramphistomum daubneyi</name>
    <dbReference type="NCBI Taxonomy" id="300641"/>
    <lineage>
        <taxon>Eukaryota</taxon>
        <taxon>Metazoa</taxon>
        <taxon>Spiralia</taxon>
        <taxon>Lophotrochozoa</taxon>
        <taxon>Platyhelminthes</taxon>
        <taxon>Trematoda</taxon>
        <taxon>Digenea</taxon>
        <taxon>Plagiorchiida</taxon>
        <taxon>Pronocephalata</taxon>
        <taxon>Paramphistomoidea</taxon>
        <taxon>Paramphistomidae</taxon>
        <taxon>Calicophoron</taxon>
    </lineage>
</organism>
<dbReference type="SMART" id="SM00220">
    <property type="entry name" value="S_TKc"/>
    <property type="match status" value="1"/>
</dbReference>
<dbReference type="InterPro" id="IPR008271">
    <property type="entry name" value="Ser/Thr_kinase_AS"/>
</dbReference>
<comment type="caution">
    <text evidence="12">The sequence shown here is derived from an EMBL/GenBank/DDBJ whole genome shotgun (WGS) entry which is preliminary data.</text>
</comment>
<dbReference type="GO" id="GO:0035556">
    <property type="term" value="P:intracellular signal transduction"/>
    <property type="evidence" value="ECO:0007669"/>
    <property type="project" value="TreeGrafter"/>
</dbReference>
<feature type="compositionally biased region" description="Polar residues" evidence="10">
    <location>
        <begin position="172"/>
        <end position="191"/>
    </location>
</feature>
<dbReference type="InterPro" id="IPR017441">
    <property type="entry name" value="Protein_kinase_ATP_BS"/>
</dbReference>
<dbReference type="Gene3D" id="1.10.510.10">
    <property type="entry name" value="Transferase(Phosphotransferase) domain 1"/>
    <property type="match status" value="2"/>
</dbReference>
<dbReference type="PROSITE" id="PS00107">
    <property type="entry name" value="PROTEIN_KINASE_ATP"/>
    <property type="match status" value="1"/>
</dbReference>
<keyword evidence="2" id="KW-0723">Serine/threonine-protein kinase</keyword>
<feature type="compositionally biased region" description="Polar residues" evidence="10">
    <location>
        <begin position="754"/>
        <end position="770"/>
    </location>
</feature>
<feature type="compositionally biased region" description="Low complexity" evidence="10">
    <location>
        <begin position="115"/>
        <end position="131"/>
    </location>
</feature>
<protein>
    <recommendedName>
        <fullName evidence="1">non-specific serine/threonine protein kinase</fullName>
        <ecNumber evidence="1">2.7.11.1</ecNumber>
    </recommendedName>
</protein>